<keyword evidence="2" id="KW-0378">Hydrolase</keyword>
<dbReference type="InterPro" id="IPR006683">
    <property type="entry name" value="Thioestr_dom"/>
</dbReference>
<comment type="caution">
    <text evidence="4">The sequence shown here is derived from an EMBL/GenBank/DDBJ whole genome shotgun (WGS) entry which is preliminary data.</text>
</comment>
<protein>
    <recommendedName>
        <fullName evidence="3">Thioesterase domain-containing protein</fullName>
    </recommendedName>
</protein>
<evidence type="ECO:0000256" key="1">
    <source>
        <dbReference type="ARBA" id="ARBA00008324"/>
    </source>
</evidence>
<dbReference type="PANTHER" id="PTHR21660:SF1">
    <property type="entry name" value="ACYL-COENZYME A THIOESTERASE 13"/>
    <property type="match status" value="1"/>
</dbReference>
<organism evidence="4 5">
    <name type="scientific">Hyphomonas pacifica</name>
    <dbReference type="NCBI Taxonomy" id="1280941"/>
    <lineage>
        <taxon>Bacteria</taxon>
        <taxon>Pseudomonadati</taxon>
        <taxon>Pseudomonadota</taxon>
        <taxon>Alphaproteobacteria</taxon>
        <taxon>Hyphomonadales</taxon>
        <taxon>Hyphomonadaceae</taxon>
        <taxon>Hyphomonas</taxon>
    </lineage>
</organism>
<proteinExistence type="inferred from homology"/>
<dbReference type="OrthoDB" id="9805304at2"/>
<dbReference type="CDD" id="cd03443">
    <property type="entry name" value="PaaI_thioesterase"/>
    <property type="match status" value="1"/>
</dbReference>
<evidence type="ECO:0000259" key="3">
    <source>
        <dbReference type="Pfam" id="PF03061"/>
    </source>
</evidence>
<evidence type="ECO:0000256" key="2">
    <source>
        <dbReference type="ARBA" id="ARBA00022801"/>
    </source>
</evidence>
<feature type="domain" description="Thioesterase" evidence="3">
    <location>
        <begin position="50"/>
        <end position="124"/>
    </location>
</feature>
<dbReference type="NCBIfam" id="TIGR00369">
    <property type="entry name" value="unchar_dom_1"/>
    <property type="match status" value="1"/>
</dbReference>
<comment type="similarity">
    <text evidence="1">Belongs to the thioesterase PaaI family.</text>
</comment>
<evidence type="ECO:0000313" key="5">
    <source>
        <dbReference type="Proteomes" id="UP000249123"/>
    </source>
</evidence>
<reference evidence="4 5" key="1">
    <citation type="submission" date="2013-04" db="EMBL/GenBank/DDBJ databases">
        <title>Hyphomonas sp. T24B3 Genome Sequencing.</title>
        <authorList>
            <person name="Lai Q."/>
            <person name="Shao Z."/>
        </authorList>
    </citation>
    <scope>NUCLEOTIDE SEQUENCE [LARGE SCALE GENOMIC DNA]</scope>
    <source>
        <strain evidence="4 5">T24B3</strain>
    </source>
</reference>
<accession>A0A062U371</accession>
<dbReference type="Proteomes" id="UP000249123">
    <property type="component" value="Unassembled WGS sequence"/>
</dbReference>
<dbReference type="InterPro" id="IPR029069">
    <property type="entry name" value="HotDog_dom_sf"/>
</dbReference>
<dbReference type="RefSeq" id="WP_034824043.1">
    <property type="nucleotide sequence ID" value="NZ_AWFA01000003.1"/>
</dbReference>
<dbReference type="Gene3D" id="3.10.129.10">
    <property type="entry name" value="Hotdog Thioesterase"/>
    <property type="match status" value="1"/>
</dbReference>
<dbReference type="GO" id="GO:0047617">
    <property type="term" value="F:fatty acyl-CoA hydrolase activity"/>
    <property type="evidence" value="ECO:0007669"/>
    <property type="project" value="InterPro"/>
</dbReference>
<dbReference type="eggNOG" id="COG2050">
    <property type="taxonomic scope" value="Bacteria"/>
</dbReference>
<dbReference type="PANTHER" id="PTHR21660">
    <property type="entry name" value="THIOESTERASE SUPERFAMILY MEMBER-RELATED"/>
    <property type="match status" value="1"/>
</dbReference>
<dbReference type="STRING" id="1280941.HY2_07315"/>
<dbReference type="Pfam" id="PF03061">
    <property type="entry name" value="4HBT"/>
    <property type="match status" value="1"/>
</dbReference>
<accession>A0A328JWV8</accession>
<evidence type="ECO:0000313" key="4">
    <source>
        <dbReference type="EMBL" id="RAN32337.1"/>
    </source>
</evidence>
<dbReference type="SUPFAM" id="SSF54637">
    <property type="entry name" value="Thioesterase/thiol ester dehydrase-isomerase"/>
    <property type="match status" value="1"/>
</dbReference>
<dbReference type="InterPro" id="IPR039298">
    <property type="entry name" value="ACOT13"/>
</dbReference>
<name>A0A062U371_9PROT</name>
<dbReference type="AlphaFoldDB" id="A0A062U371"/>
<dbReference type="InterPro" id="IPR003736">
    <property type="entry name" value="PAAI_dom"/>
</dbReference>
<gene>
    <name evidence="4" type="ORF">HY3_03150</name>
</gene>
<dbReference type="EMBL" id="AWFB01000034">
    <property type="protein sequence ID" value="RAN32337.1"/>
    <property type="molecule type" value="Genomic_DNA"/>
</dbReference>
<sequence>MTKMTADEANAYLQRSFDRDTAHPPSEIILMEEGRAMVRLKADHTHLRPGGYISGPTQMSLVDTAAYFAVMTYTGLEPMTVTSNLNINFLRPCIGDVVIVDARVMKIGQALAVMDVDVRIEGAEKASSHAVVTYAIPRTPSGMT</sequence>
<keyword evidence="5" id="KW-1185">Reference proteome</keyword>